<evidence type="ECO:0000256" key="1">
    <source>
        <dbReference type="ARBA" id="ARBA00023242"/>
    </source>
</evidence>
<dbReference type="EMBL" id="KZ805432">
    <property type="protein sequence ID" value="PVH97603.1"/>
    <property type="molecule type" value="Genomic_DNA"/>
</dbReference>
<dbReference type="InterPro" id="IPR001005">
    <property type="entry name" value="SANT/Myb"/>
</dbReference>
<evidence type="ECO:0000259" key="3">
    <source>
        <dbReference type="PROSITE" id="PS51294"/>
    </source>
</evidence>
<evidence type="ECO:0000313" key="5">
    <source>
        <dbReference type="Proteomes" id="UP000244855"/>
    </source>
</evidence>
<evidence type="ECO:0000259" key="2">
    <source>
        <dbReference type="PROSITE" id="PS50090"/>
    </source>
</evidence>
<feature type="non-terminal residue" evidence="4">
    <location>
        <position position="52"/>
    </location>
</feature>
<keyword evidence="5" id="KW-1185">Reference proteome</keyword>
<dbReference type="OrthoDB" id="608866at2759"/>
<sequence>GIRKRNKWSEQETKDLLVGVSRFGIGNWKKILQCPDFTFNQRTAVDLKDRFR</sequence>
<dbReference type="PROSITE" id="PS50090">
    <property type="entry name" value="MYB_LIKE"/>
    <property type="match status" value="1"/>
</dbReference>
<dbReference type="InterPro" id="IPR009057">
    <property type="entry name" value="Homeodomain-like_sf"/>
</dbReference>
<dbReference type="PANTHER" id="PTHR46734">
    <property type="entry name" value="TELOMERIC REPEAT-BINDING FACTOR 1 TERF1"/>
    <property type="match status" value="1"/>
</dbReference>
<feature type="domain" description="Myb-like" evidence="2">
    <location>
        <begin position="1"/>
        <end position="52"/>
    </location>
</feature>
<dbReference type="STRING" id="97972.A0A2V1DJ06"/>
<dbReference type="PROSITE" id="PS51294">
    <property type="entry name" value="HTH_MYB"/>
    <property type="match status" value="1"/>
</dbReference>
<dbReference type="CDD" id="cd11660">
    <property type="entry name" value="SANT_TRF"/>
    <property type="match status" value="1"/>
</dbReference>
<dbReference type="Gene3D" id="1.10.246.220">
    <property type="match status" value="1"/>
</dbReference>
<dbReference type="InterPro" id="IPR052450">
    <property type="entry name" value="TRBD-Containing_Protein"/>
</dbReference>
<dbReference type="Pfam" id="PF00249">
    <property type="entry name" value="Myb_DNA-binding"/>
    <property type="match status" value="1"/>
</dbReference>
<name>A0A2V1DJ06_9PLEO</name>
<dbReference type="Proteomes" id="UP000244855">
    <property type="component" value="Unassembled WGS sequence"/>
</dbReference>
<dbReference type="PANTHER" id="PTHR46734:SF1">
    <property type="entry name" value="TELOMERIC REPEAT-BINDING FACTOR 1"/>
    <property type="match status" value="1"/>
</dbReference>
<proteinExistence type="predicted"/>
<reference evidence="4 5" key="1">
    <citation type="journal article" date="2018" name="Sci. Rep.">
        <title>Comparative genomics provides insights into the lifestyle and reveals functional heterogeneity of dark septate endophytic fungi.</title>
        <authorList>
            <person name="Knapp D.G."/>
            <person name="Nemeth J.B."/>
            <person name="Barry K."/>
            <person name="Hainaut M."/>
            <person name="Henrissat B."/>
            <person name="Johnson J."/>
            <person name="Kuo A."/>
            <person name="Lim J.H.P."/>
            <person name="Lipzen A."/>
            <person name="Nolan M."/>
            <person name="Ohm R.A."/>
            <person name="Tamas L."/>
            <person name="Grigoriev I.V."/>
            <person name="Spatafora J.W."/>
            <person name="Nagy L.G."/>
            <person name="Kovacs G.M."/>
        </authorList>
    </citation>
    <scope>NUCLEOTIDE SEQUENCE [LARGE SCALE GENOMIC DNA]</scope>
    <source>
        <strain evidence="4 5">DSE2036</strain>
    </source>
</reference>
<feature type="domain" description="HTH myb-type" evidence="3">
    <location>
        <begin position="1"/>
        <end position="52"/>
    </location>
</feature>
<accession>A0A2V1DJ06</accession>
<protein>
    <submittedName>
        <fullName evidence="4">Uncharacterized protein</fullName>
    </submittedName>
</protein>
<dbReference type="SUPFAM" id="SSF46689">
    <property type="entry name" value="Homeodomain-like"/>
    <property type="match status" value="1"/>
</dbReference>
<gene>
    <name evidence="4" type="ORF">DM02DRAFT_468471</name>
</gene>
<evidence type="ECO:0000313" key="4">
    <source>
        <dbReference type="EMBL" id="PVH97603.1"/>
    </source>
</evidence>
<dbReference type="AlphaFoldDB" id="A0A2V1DJ06"/>
<dbReference type="InterPro" id="IPR017930">
    <property type="entry name" value="Myb_dom"/>
</dbReference>
<organism evidence="4 5">
    <name type="scientific">Periconia macrospinosa</name>
    <dbReference type="NCBI Taxonomy" id="97972"/>
    <lineage>
        <taxon>Eukaryota</taxon>
        <taxon>Fungi</taxon>
        <taxon>Dikarya</taxon>
        <taxon>Ascomycota</taxon>
        <taxon>Pezizomycotina</taxon>
        <taxon>Dothideomycetes</taxon>
        <taxon>Pleosporomycetidae</taxon>
        <taxon>Pleosporales</taxon>
        <taxon>Massarineae</taxon>
        <taxon>Periconiaceae</taxon>
        <taxon>Periconia</taxon>
    </lineage>
</organism>
<feature type="non-terminal residue" evidence="4">
    <location>
        <position position="1"/>
    </location>
</feature>
<keyword evidence="1" id="KW-0539">Nucleus</keyword>